<accession>A0A9W6NM01</accession>
<name>A0A9W6NM01_9ACTN</name>
<feature type="compositionally biased region" description="Polar residues" evidence="1">
    <location>
        <begin position="8"/>
        <end position="21"/>
    </location>
</feature>
<evidence type="ECO:0000313" key="3">
    <source>
        <dbReference type="Proteomes" id="UP001143480"/>
    </source>
</evidence>
<feature type="compositionally biased region" description="Low complexity" evidence="1">
    <location>
        <begin position="100"/>
        <end position="113"/>
    </location>
</feature>
<proteinExistence type="predicted"/>
<reference evidence="2" key="1">
    <citation type="journal article" date="2014" name="Int. J. Syst. Evol. Microbiol.">
        <title>Complete genome sequence of Corynebacterium casei LMG S-19264T (=DSM 44701T), isolated from a smear-ripened cheese.</title>
        <authorList>
            <consortium name="US DOE Joint Genome Institute (JGI-PGF)"/>
            <person name="Walter F."/>
            <person name="Albersmeier A."/>
            <person name="Kalinowski J."/>
            <person name="Ruckert C."/>
        </authorList>
    </citation>
    <scope>NUCLEOTIDE SEQUENCE</scope>
    <source>
        <strain evidence="2">VKM Ac-1321</strain>
    </source>
</reference>
<dbReference type="Proteomes" id="UP001143480">
    <property type="component" value="Unassembled WGS sequence"/>
</dbReference>
<evidence type="ECO:0000313" key="2">
    <source>
        <dbReference type="EMBL" id="GLL01889.1"/>
    </source>
</evidence>
<feature type="region of interest" description="Disordered" evidence="1">
    <location>
        <begin position="1"/>
        <end position="113"/>
    </location>
</feature>
<feature type="compositionally biased region" description="Polar residues" evidence="1">
    <location>
        <begin position="74"/>
        <end position="85"/>
    </location>
</feature>
<reference evidence="2" key="2">
    <citation type="submission" date="2023-01" db="EMBL/GenBank/DDBJ databases">
        <authorList>
            <person name="Sun Q."/>
            <person name="Evtushenko L."/>
        </authorList>
    </citation>
    <scope>NUCLEOTIDE SEQUENCE</scope>
    <source>
        <strain evidence="2">VKM Ac-1321</strain>
    </source>
</reference>
<gene>
    <name evidence="2" type="ORF">GCM10017581_036310</name>
</gene>
<protein>
    <submittedName>
        <fullName evidence="2">Uncharacterized protein</fullName>
    </submittedName>
</protein>
<keyword evidence="3" id="KW-1185">Reference proteome</keyword>
<sequence>MEEGFASTEVSARSTPTQTGHPASFHRAPTNLYAVEGQARWETSRPALRRTVPFPQGSNPPTAAKASHERRPPRTQNPASAQSTSRGREARTCGQSAPDAGGRLAVGGAVRTW</sequence>
<comment type="caution">
    <text evidence="2">The sequence shown here is derived from an EMBL/GenBank/DDBJ whole genome shotgun (WGS) entry which is preliminary data.</text>
</comment>
<dbReference type="EMBL" id="BSFP01000019">
    <property type="protein sequence ID" value="GLL01889.1"/>
    <property type="molecule type" value="Genomic_DNA"/>
</dbReference>
<evidence type="ECO:0000256" key="1">
    <source>
        <dbReference type="SAM" id="MobiDB-lite"/>
    </source>
</evidence>
<organism evidence="2 3">
    <name type="scientific">Dactylosporangium matsuzakiense</name>
    <dbReference type="NCBI Taxonomy" id="53360"/>
    <lineage>
        <taxon>Bacteria</taxon>
        <taxon>Bacillati</taxon>
        <taxon>Actinomycetota</taxon>
        <taxon>Actinomycetes</taxon>
        <taxon>Micromonosporales</taxon>
        <taxon>Micromonosporaceae</taxon>
        <taxon>Dactylosporangium</taxon>
    </lineage>
</organism>
<dbReference type="AlphaFoldDB" id="A0A9W6NM01"/>